<evidence type="ECO:0000313" key="7">
    <source>
        <dbReference type="Proteomes" id="UP000558997"/>
    </source>
</evidence>
<dbReference type="InterPro" id="IPR050808">
    <property type="entry name" value="Phage_Integrase"/>
</dbReference>
<dbReference type="AlphaFoldDB" id="A0A841E090"/>
<evidence type="ECO:0000313" key="6">
    <source>
        <dbReference type="EMBL" id="MBB5982435.1"/>
    </source>
</evidence>
<keyword evidence="4" id="KW-0233">DNA recombination</keyword>
<protein>
    <submittedName>
        <fullName evidence="6">Integrase</fullName>
    </submittedName>
</protein>
<feature type="domain" description="Tyr recombinase" evidence="5">
    <location>
        <begin position="162"/>
        <end position="366"/>
    </location>
</feature>
<dbReference type="CDD" id="cd01189">
    <property type="entry name" value="INT_ICEBs1_C_like"/>
    <property type="match status" value="1"/>
</dbReference>
<gene>
    <name evidence="6" type="ORF">HDA44_005776</name>
</gene>
<dbReference type="InterPro" id="IPR011010">
    <property type="entry name" value="DNA_brk_join_enz"/>
</dbReference>
<dbReference type="InterPro" id="IPR013762">
    <property type="entry name" value="Integrase-like_cat_sf"/>
</dbReference>
<dbReference type="GO" id="GO:0015074">
    <property type="term" value="P:DNA integration"/>
    <property type="evidence" value="ECO:0007669"/>
    <property type="project" value="UniProtKB-KW"/>
</dbReference>
<reference evidence="6 7" key="1">
    <citation type="submission" date="2020-08" db="EMBL/GenBank/DDBJ databases">
        <title>Sequencing the genomes of 1000 actinobacteria strains.</title>
        <authorList>
            <person name="Klenk H.-P."/>
        </authorList>
    </citation>
    <scope>NUCLEOTIDE SEQUENCE [LARGE SCALE GENOMIC DNA]</scope>
    <source>
        <strain evidence="6 7">DSM 17294</strain>
    </source>
</reference>
<proteinExistence type="inferred from homology"/>
<dbReference type="InterPro" id="IPR002104">
    <property type="entry name" value="Integrase_catalytic"/>
</dbReference>
<dbReference type="Pfam" id="PF00589">
    <property type="entry name" value="Phage_integrase"/>
    <property type="match status" value="1"/>
</dbReference>
<dbReference type="SUPFAM" id="SSF56349">
    <property type="entry name" value="DNA breaking-rejoining enzymes"/>
    <property type="match status" value="1"/>
</dbReference>
<dbReference type="Gene3D" id="1.10.150.130">
    <property type="match status" value="1"/>
</dbReference>
<keyword evidence="7" id="KW-1185">Reference proteome</keyword>
<dbReference type="RefSeq" id="WP_184839649.1">
    <property type="nucleotide sequence ID" value="NZ_BAAAVN010000008.1"/>
</dbReference>
<accession>A0A841E090</accession>
<evidence type="ECO:0000259" key="5">
    <source>
        <dbReference type="PROSITE" id="PS51898"/>
    </source>
</evidence>
<dbReference type="PANTHER" id="PTHR30629:SF2">
    <property type="entry name" value="PROPHAGE INTEGRASE INTS-RELATED"/>
    <property type="match status" value="1"/>
</dbReference>
<dbReference type="PROSITE" id="PS51898">
    <property type="entry name" value="TYR_RECOMBINASE"/>
    <property type="match status" value="1"/>
</dbReference>
<dbReference type="InterPro" id="IPR010998">
    <property type="entry name" value="Integrase_recombinase_N"/>
</dbReference>
<evidence type="ECO:0000256" key="2">
    <source>
        <dbReference type="ARBA" id="ARBA00022908"/>
    </source>
</evidence>
<dbReference type="EMBL" id="JACHNF010000001">
    <property type="protein sequence ID" value="MBB5982435.1"/>
    <property type="molecule type" value="Genomic_DNA"/>
</dbReference>
<comment type="similarity">
    <text evidence="1">Belongs to the 'phage' integrase family.</text>
</comment>
<evidence type="ECO:0000256" key="4">
    <source>
        <dbReference type="ARBA" id="ARBA00023172"/>
    </source>
</evidence>
<dbReference type="GO" id="GO:0003677">
    <property type="term" value="F:DNA binding"/>
    <property type="evidence" value="ECO:0007669"/>
    <property type="project" value="UniProtKB-KW"/>
</dbReference>
<evidence type="ECO:0000256" key="3">
    <source>
        <dbReference type="ARBA" id="ARBA00023125"/>
    </source>
</evidence>
<dbReference type="GO" id="GO:0006310">
    <property type="term" value="P:DNA recombination"/>
    <property type="evidence" value="ECO:0007669"/>
    <property type="project" value="UniProtKB-KW"/>
</dbReference>
<keyword evidence="2" id="KW-0229">DNA integration</keyword>
<evidence type="ECO:0000256" key="1">
    <source>
        <dbReference type="ARBA" id="ARBA00008857"/>
    </source>
</evidence>
<dbReference type="Proteomes" id="UP000558997">
    <property type="component" value="Unassembled WGS sequence"/>
</dbReference>
<organism evidence="6 7">
    <name type="scientific">Kribbella solani</name>
    <dbReference type="NCBI Taxonomy" id="236067"/>
    <lineage>
        <taxon>Bacteria</taxon>
        <taxon>Bacillati</taxon>
        <taxon>Actinomycetota</taxon>
        <taxon>Actinomycetes</taxon>
        <taxon>Propionibacteriales</taxon>
        <taxon>Kribbellaceae</taxon>
        <taxon>Kribbella</taxon>
    </lineage>
</organism>
<sequence length="393" mass="43491">MASIETRSGTRRTSYVVRYRDDTGRQRAKSFDRKSDAYTFANKVEVQLAEGDYIDPKLGKTLFRDFHERWVAARKVSTNRRVTEASQAKVHIMPRWADVPLSRIRPLDVDAWVNSIAAGPHTAAGALQQFKHCLNDAVREGLIRTNPAASTKAPKTPTKRVTTADVLDADELLALVSEMPKRWKALIYLSGWLGWRWSEAMGLRVKDFDFENGVVYVGRETATEVSGRVERRAGGKTDAATRVVPLPRPAAIMARWHIIHGLCGSGPDGLMFVTEGGTTPLRSNFARLLKDRTIKGKVIPGAISRAGLDGRGVNMRQLRHTAVTLMLSMGLDILDVQERIGHEKGSTTFDIYGRVLANRRKRGTDLMAAAMTENVRTRFTQPRPGISAGSAAA</sequence>
<dbReference type="Gene3D" id="1.10.443.10">
    <property type="entry name" value="Intergrase catalytic core"/>
    <property type="match status" value="1"/>
</dbReference>
<name>A0A841E090_9ACTN</name>
<comment type="caution">
    <text evidence="6">The sequence shown here is derived from an EMBL/GenBank/DDBJ whole genome shotgun (WGS) entry which is preliminary data.</text>
</comment>
<keyword evidence="3" id="KW-0238">DNA-binding</keyword>
<dbReference type="PANTHER" id="PTHR30629">
    <property type="entry name" value="PROPHAGE INTEGRASE"/>
    <property type="match status" value="1"/>
</dbReference>